<protein>
    <recommendedName>
        <fullName evidence="7">40S ribosomal protein S19</fullName>
    </recommendedName>
</protein>
<feature type="compositionally biased region" description="Acidic residues" evidence="4">
    <location>
        <begin position="114"/>
        <end position="135"/>
    </location>
</feature>
<dbReference type="InterPro" id="IPR036390">
    <property type="entry name" value="WH_DNA-bd_sf"/>
</dbReference>
<comment type="caution">
    <text evidence="5">The sequence shown here is derived from an EMBL/GenBank/DDBJ whole genome shotgun (WGS) entry which is preliminary data.</text>
</comment>
<dbReference type="PANTHER" id="PTHR11710">
    <property type="entry name" value="40S RIBOSOMAL PROTEIN S19"/>
    <property type="match status" value="1"/>
</dbReference>
<organism evidence="5 6">
    <name type="scientific">Malassezia globosa (strain ATCC MYA-4612 / CBS 7966)</name>
    <name type="common">Dandruff-associated fungus</name>
    <dbReference type="NCBI Taxonomy" id="425265"/>
    <lineage>
        <taxon>Eukaryota</taxon>
        <taxon>Fungi</taxon>
        <taxon>Dikarya</taxon>
        <taxon>Basidiomycota</taxon>
        <taxon>Ustilaginomycotina</taxon>
        <taxon>Malasseziomycetes</taxon>
        <taxon>Malasseziales</taxon>
        <taxon>Malasseziaceae</taxon>
        <taxon>Malassezia</taxon>
    </lineage>
</organism>
<dbReference type="InterPro" id="IPR001266">
    <property type="entry name" value="Ribosomal_eS19"/>
</dbReference>
<evidence type="ECO:0000256" key="2">
    <source>
        <dbReference type="ARBA" id="ARBA00022980"/>
    </source>
</evidence>
<dbReference type="OMA" id="WAPFVKT"/>
<dbReference type="PANTHER" id="PTHR11710:SF0">
    <property type="entry name" value="40S RIBOSOMAL PROTEIN S19"/>
    <property type="match status" value="1"/>
</dbReference>
<evidence type="ECO:0000256" key="1">
    <source>
        <dbReference type="ARBA" id="ARBA00010014"/>
    </source>
</evidence>
<dbReference type="InParanoid" id="A8Q596"/>
<proteinExistence type="inferred from homology"/>
<evidence type="ECO:0000256" key="4">
    <source>
        <dbReference type="SAM" id="MobiDB-lite"/>
    </source>
</evidence>
<evidence type="ECO:0000256" key="3">
    <source>
        <dbReference type="ARBA" id="ARBA00023274"/>
    </source>
</evidence>
<dbReference type="InterPro" id="IPR036388">
    <property type="entry name" value="WH-like_DNA-bd_sf"/>
</dbReference>
<dbReference type="FunCoup" id="A8Q596">
    <property type="interactions" value="354"/>
</dbReference>
<reference evidence="5 6" key="1">
    <citation type="journal article" date="2007" name="Proc. Natl. Acad. Sci. U.S.A.">
        <title>Dandruff-associated Malassezia genomes reveal convergent and divergent virulence traits shared with plant and human fungal pathogens.</title>
        <authorList>
            <person name="Xu J."/>
            <person name="Saunders C.W."/>
            <person name="Hu P."/>
            <person name="Grant R.A."/>
            <person name="Boekhout T."/>
            <person name="Kuramae E.E."/>
            <person name="Kronstad J.W."/>
            <person name="Deangelis Y.M."/>
            <person name="Reeder N.L."/>
            <person name="Johnstone K.R."/>
            <person name="Leland M."/>
            <person name="Fieno A.M."/>
            <person name="Begley W.M."/>
            <person name="Sun Y."/>
            <person name="Lacey M.P."/>
            <person name="Chaudhary T."/>
            <person name="Keough T."/>
            <person name="Chu L."/>
            <person name="Sears R."/>
            <person name="Yuan B."/>
            <person name="Dawson T.L.Jr."/>
        </authorList>
    </citation>
    <scope>NUCLEOTIDE SEQUENCE [LARGE SCALE GENOMIC DNA]</scope>
    <source>
        <strain evidence="6">ATCC MYA-4612 / CBS 7966</strain>
    </source>
</reference>
<evidence type="ECO:0008006" key="7">
    <source>
        <dbReference type="Google" id="ProtNLM"/>
    </source>
</evidence>
<dbReference type="Pfam" id="PF01090">
    <property type="entry name" value="Ribosomal_S19e"/>
    <property type="match status" value="1"/>
</dbReference>
<dbReference type="EMBL" id="AAYY01000009">
    <property type="protein sequence ID" value="EDP43162.1"/>
    <property type="molecule type" value="Genomic_DNA"/>
</dbReference>
<keyword evidence="2" id="KW-0689">Ribosomal protein</keyword>
<dbReference type="GO" id="GO:0022627">
    <property type="term" value="C:cytosolic small ribosomal subunit"/>
    <property type="evidence" value="ECO:0007669"/>
    <property type="project" value="TreeGrafter"/>
</dbReference>
<dbReference type="KEGG" id="mgl:MGL_2758"/>
<dbReference type="Gene3D" id="1.10.10.10">
    <property type="entry name" value="Winged helix-like DNA-binding domain superfamily/Winged helix DNA-binding domain"/>
    <property type="match status" value="1"/>
</dbReference>
<keyword evidence="3" id="KW-0687">Ribonucleoprotein</keyword>
<dbReference type="PROSITE" id="PS00628">
    <property type="entry name" value="RIBOSOMAL_S19E"/>
    <property type="match status" value="1"/>
</dbReference>
<dbReference type="OrthoDB" id="428974at2759"/>
<evidence type="ECO:0000313" key="5">
    <source>
        <dbReference type="EMBL" id="EDP43162.1"/>
    </source>
</evidence>
<dbReference type="SMART" id="SM01413">
    <property type="entry name" value="Ribosomal_S19e"/>
    <property type="match status" value="1"/>
</dbReference>
<dbReference type="RefSeq" id="XP_001730376.1">
    <property type="nucleotide sequence ID" value="XM_001730324.1"/>
</dbReference>
<sequence length="135" mass="15112">MPTWVDIVKTGAYKEQAPYDPDWWYIRAAALARHVYLHKSVGVGSLCKLHGGPKNRGFRPSHHSPASGAVQRKVLQSLEAIGVLEHSSKGGRIISQDGMRDLDRIAVAVLESQREEDEEDEDDDDDEDNDDEDDE</sequence>
<dbReference type="Proteomes" id="UP000008837">
    <property type="component" value="Unassembled WGS sequence"/>
</dbReference>
<dbReference type="GO" id="GO:0003735">
    <property type="term" value="F:structural constituent of ribosome"/>
    <property type="evidence" value="ECO:0007669"/>
    <property type="project" value="InterPro"/>
</dbReference>
<dbReference type="STRING" id="425265.A8Q596"/>
<keyword evidence="6" id="KW-1185">Reference proteome</keyword>
<dbReference type="InterPro" id="IPR018277">
    <property type="entry name" value="Ribosomal_eS19_CS"/>
</dbReference>
<accession>A8Q596</accession>
<dbReference type="GO" id="GO:0006412">
    <property type="term" value="P:translation"/>
    <property type="evidence" value="ECO:0007669"/>
    <property type="project" value="InterPro"/>
</dbReference>
<dbReference type="GeneID" id="5854681"/>
<gene>
    <name evidence="5" type="ORF">MGL_2758</name>
</gene>
<name>A8Q596_MALGO</name>
<dbReference type="SUPFAM" id="SSF46785">
    <property type="entry name" value="Winged helix' DNA-binding domain"/>
    <property type="match status" value="1"/>
</dbReference>
<dbReference type="GO" id="GO:0003723">
    <property type="term" value="F:RNA binding"/>
    <property type="evidence" value="ECO:0007669"/>
    <property type="project" value="TreeGrafter"/>
</dbReference>
<feature type="region of interest" description="Disordered" evidence="4">
    <location>
        <begin position="109"/>
        <end position="135"/>
    </location>
</feature>
<dbReference type="AlphaFoldDB" id="A8Q596"/>
<dbReference type="FunFam" id="1.10.10.10:FF:000118">
    <property type="entry name" value="40S ribosomal protein S19"/>
    <property type="match status" value="1"/>
</dbReference>
<evidence type="ECO:0000313" key="6">
    <source>
        <dbReference type="Proteomes" id="UP000008837"/>
    </source>
</evidence>
<comment type="similarity">
    <text evidence="1">Belongs to the eukaryotic ribosomal protein eS19 family.</text>
</comment>
<dbReference type="VEuPathDB" id="FungiDB:MGL_2758"/>
<dbReference type="GO" id="GO:0000028">
    <property type="term" value="P:ribosomal small subunit assembly"/>
    <property type="evidence" value="ECO:0007669"/>
    <property type="project" value="TreeGrafter"/>
</dbReference>